<keyword evidence="3" id="KW-1185">Reference proteome</keyword>
<evidence type="ECO:0000313" key="3">
    <source>
        <dbReference type="Proteomes" id="UP000053841"/>
    </source>
</evidence>
<feature type="compositionally biased region" description="Basic residues" evidence="1">
    <location>
        <begin position="100"/>
        <end position="110"/>
    </location>
</feature>
<evidence type="ECO:0000256" key="1">
    <source>
        <dbReference type="SAM" id="MobiDB-lite"/>
    </source>
</evidence>
<reference evidence="2 3" key="1">
    <citation type="journal article" date="2013" name="PLoS Genet.">
        <title>Comparative genome structure, secondary metabolite, and effector coding capacity across Cochliobolus pathogens.</title>
        <authorList>
            <person name="Condon B.J."/>
            <person name="Leng Y."/>
            <person name="Wu D."/>
            <person name="Bushley K.E."/>
            <person name="Ohm R.A."/>
            <person name="Otillar R."/>
            <person name="Martin J."/>
            <person name="Schackwitz W."/>
            <person name="Grimwood J."/>
            <person name="MohdZainudin N."/>
            <person name="Xue C."/>
            <person name="Wang R."/>
            <person name="Manning V.A."/>
            <person name="Dhillon B."/>
            <person name="Tu Z.J."/>
            <person name="Steffenson B.J."/>
            <person name="Salamov A."/>
            <person name="Sun H."/>
            <person name="Lowry S."/>
            <person name="LaButti K."/>
            <person name="Han J."/>
            <person name="Copeland A."/>
            <person name="Lindquist E."/>
            <person name="Barry K."/>
            <person name="Schmutz J."/>
            <person name="Baker S.E."/>
            <person name="Ciuffetti L.M."/>
            <person name="Grigoriev I.V."/>
            <person name="Zhong S."/>
            <person name="Turgeon B.G."/>
        </authorList>
    </citation>
    <scope>NUCLEOTIDE SEQUENCE [LARGE SCALE GENOMIC DNA]</scope>
    <source>
        <strain evidence="2 3">26-R-13</strain>
    </source>
</reference>
<feature type="compositionally biased region" description="Low complexity" evidence="1">
    <location>
        <begin position="36"/>
        <end position="51"/>
    </location>
</feature>
<dbReference type="HOGENOM" id="CLU_1948463_0_0_1"/>
<protein>
    <submittedName>
        <fullName evidence="2">Uncharacterized protein</fullName>
    </submittedName>
</protein>
<dbReference type="RefSeq" id="XP_007714696.1">
    <property type="nucleotide sequence ID" value="XM_007716506.1"/>
</dbReference>
<accession>W6XZ55</accession>
<dbReference type="Proteomes" id="UP000053841">
    <property type="component" value="Unassembled WGS sequence"/>
</dbReference>
<feature type="region of interest" description="Disordered" evidence="1">
    <location>
        <begin position="26"/>
        <end position="129"/>
    </location>
</feature>
<proteinExistence type="predicted"/>
<dbReference type="KEGG" id="bze:COCCADRAFT_102413"/>
<evidence type="ECO:0000313" key="2">
    <source>
        <dbReference type="EMBL" id="EUC31018.1"/>
    </source>
</evidence>
<sequence length="129" mass="14447">MKANKIFKKNKNYRLSYPHATIYWIAPSPPPPKSQHASTTSPSYTPTYAPPHARRAFASTATEPQQKRFASLPRGSADASPRVFPLPKKKPKRDGESLSHTHHHHHHHHIIAYPSHPFPKLRRGGGGAT</sequence>
<name>W6XZ55_COCC2</name>
<dbReference type="GeneID" id="19142557"/>
<gene>
    <name evidence="2" type="ORF">COCCADRAFT_102413</name>
</gene>
<dbReference type="EMBL" id="KI964679">
    <property type="protein sequence ID" value="EUC31018.1"/>
    <property type="molecule type" value="Genomic_DNA"/>
</dbReference>
<dbReference type="AlphaFoldDB" id="W6XZ55"/>
<organism evidence="2 3">
    <name type="scientific">Cochliobolus carbonum (strain 26-R-13)</name>
    <name type="common">Maize leaf spot fungus</name>
    <name type="synonym">Bipolaris zeicola</name>
    <dbReference type="NCBI Taxonomy" id="930089"/>
    <lineage>
        <taxon>Eukaryota</taxon>
        <taxon>Fungi</taxon>
        <taxon>Dikarya</taxon>
        <taxon>Ascomycota</taxon>
        <taxon>Pezizomycotina</taxon>
        <taxon>Dothideomycetes</taxon>
        <taxon>Pleosporomycetidae</taxon>
        <taxon>Pleosporales</taxon>
        <taxon>Pleosporineae</taxon>
        <taxon>Pleosporaceae</taxon>
        <taxon>Bipolaris</taxon>
    </lineage>
</organism>